<dbReference type="EMBL" id="KN880588">
    <property type="protein sequence ID" value="KIY65487.1"/>
    <property type="molecule type" value="Genomic_DNA"/>
</dbReference>
<dbReference type="GO" id="GO:0006281">
    <property type="term" value="P:DNA repair"/>
    <property type="evidence" value="ECO:0007669"/>
    <property type="project" value="InterPro"/>
</dbReference>
<protein>
    <recommendedName>
        <fullName evidence="9">Replication protein A subunit</fullName>
    </recommendedName>
</protein>
<evidence type="ECO:0000256" key="2">
    <source>
        <dbReference type="ARBA" id="ARBA00005690"/>
    </source>
</evidence>
<dbReference type="GO" id="GO:0003677">
    <property type="term" value="F:DNA binding"/>
    <property type="evidence" value="ECO:0007669"/>
    <property type="project" value="UniProtKB-KW"/>
</dbReference>
<dbReference type="InterPro" id="IPR031657">
    <property type="entry name" value="REPA_OB_2"/>
</dbReference>
<dbReference type="STRING" id="1314674.A0A0D7B4Q7"/>
<keyword evidence="16" id="KW-1185">Reference proteome</keyword>
<keyword evidence="5 9" id="KW-0863">Zinc-finger</keyword>
<gene>
    <name evidence="15" type="ORF">CYLTODRAFT_424295</name>
</gene>
<dbReference type="InterPro" id="IPR004365">
    <property type="entry name" value="NA-bd_OB_tRNA"/>
</dbReference>
<dbReference type="CDD" id="cd04474">
    <property type="entry name" value="RPA1_DBD_A"/>
    <property type="match status" value="1"/>
</dbReference>
<dbReference type="OrthoDB" id="1751331at2759"/>
<reference evidence="15 16" key="1">
    <citation type="journal article" date="2015" name="Fungal Genet. Biol.">
        <title>Evolution of novel wood decay mechanisms in Agaricales revealed by the genome sequences of Fistulina hepatica and Cylindrobasidium torrendii.</title>
        <authorList>
            <person name="Floudas D."/>
            <person name="Held B.W."/>
            <person name="Riley R."/>
            <person name="Nagy L.G."/>
            <person name="Koehler G."/>
            <person name="Ransdell A.S."/>
            <person name="Younus H."/>
            <person name="Chow J."/>
            <person name="Chiniquy J."/>
            <person name="Lipzen A."/>
            <person name="Tritt A."/>
            <person name="Sun H."/>
            <person name="Haridas S."/>
            <person name="LaButti K."/>
            <person name="Ohm R.A."/>
            <person name="Kues U."/>
            <person name="Blanchette R.A."/>
            <person name="Grigoriev I.V."/>
            <person name="Minto R.E."/>
            <person name="Hibbett D.S."/>
        </authorList>
    </citation>
    <scope>NUCLEOTIDE SEQUENCE [LARGE SCALE GENOMIC DNA]</scope>
    <source>
        <strain evidence="15 16">FP15055 ss-10</strain>
    </source>
</reference>
<dbReference type="Pfam" id="PF04057">
    <property type="entry name" value="Rep-A_N"/>
    <property type="match status" value="1"/>
</dbReference>
<dbReference type="SUPFAM" id="SSF50249">
    <property type="entry name" value="Nucleic acid-binding proteins"/>
    <property type="match status" value="4"/>
</dbReference>
<keyword evidence="7 9" id="KW-0238">DNA-binding</keyword>
<dbReference type="GO" id="GO:0007004">
    <property type="term" value="P:telomere maintenance via telomerase"/>
    <property type="evidence" value="ECO:0007669"/>
    <property type="project" value="UniProtKB-ARBA"/>
</dbReference>
<dbReference type="InterPro" id="IPR013955">
    <property type="entry name" value="Rep_factor-A_C"/>
</dbReference>
<feature type="domain" description="Replication factor A C-terminal" evidence="13">
    <location>
        <begin position="439"/>
        <end position="584"/>
    </location>
</feature>
<evidence type="ECO:0000313" key="15">
    <source>
        <dbReference type="EMBL" id="KIY65487.1"/>
    </source>
</evidence>
<dbReference type="NCBIfam" id="TIGR00617">
    <property type="entry name" value="rpa1"/>
    <property type="match status" value="1"/>
</dbReference>
<evidence type="ECO:0000256" key="4">
    <source>
        <dbReference type="ARBA" id="ARBA00022723"/>
    </source>
</evidence>
<evidence type="ECO:0000256" key="5">
    <source>
        <dbReference type="ARBA" id="ARBA00022771"/>
    </source>
</evidence>
<dbReference type="InterPro" id="IPR007199">
    <property type="entry name" value="Rep_factor-A_N"/>
</dbReference>
<dbReference type="InterPro" id="IPR047192">
    <property type="entry name" value="Euk_RPA1_DBD_C"/>
</dbReference>
<feature type="domain" description="Replication factor-A protein 1 N-terminal" evidence="12">
    <location>
        <begin position="7"/>
        <end position="105"/>
    </location>
</feature>
<dbReference type="InterPro" id="IPR004591">
    <property type="entry name" value="Rfa1"/>
</dbReference>
<comment type="similarity">
    <text evidence="2 9">Belongs to the replication factor A protein 1 family.</text>
</comment>
<dbReference type="InterPro" id="IPR012340">
    <property type="entry name" value="NA-bd_OB-fold"/>
</dbReference>
<dbReference type="GO" id="GO:0006260">
    <property type="term" value="P:DNA replication"/>
    <property type="evidence" value="ECO:0007669"/>
    <property type="project" value="UniProtKB-KW"/>
</dbReference>
<evidence type="ECO:0000256" key="7">
    <source>
        <dbReference type="ARBA" id="ARBA00023125"/>
    </source>
</evidence>
<comment type="subunit">
    <text evidence="9">Component of the heterotrimeric canonical replication protein A complex (RPA).</text>
</comment>
<evidence type="ECO:0000256" key="9">
    <source>
        <dbReference type="RuleBase" id="RU364130"/>
    </source>
</evidence>
<comment type="function">
    <text evidence="9">As part of the replication protein A (RPA/RP-A), a single-stranded DNA-binding heterotrimeric complex, may play an essential role in DNA replication, recombination and repair. Binds and stabilizes single-stranded DNA intermediates, preventing complementary DNA reannealing and recruiting different proteins involved in DNA metabolism.</text>
</comment>
<dbReference type="FunFam" id="2.40.50.140:FF:000041">
    <property type="entry name" value="Replication protein A subunit"/>
    <property type="match status" value="1"/>
</dbReference>
<evidence type="ECO:0000256" key="6">
    <source>
        <dbReference type="ARBA" id="ARBA00022833"/>
    </source>
</evidence>
<evidence type="ECO:0000259" key="14">
    <source>
        <dbReference type="Pfam" id="PF16900"/>
    </source>
</evidence>
<proteinExistence type="inferred from homology"/>
<feature type="region of interest" description="Disordered" evidence="10">
    <location>
        <begin position="116"/>
        <end position="154"/>
    </location>
</feature>
<feature type="domain" description="Replication protein A OB" evidence="14">
    <location>
        <begin position="281"/>
        <end position="379"/>
    </location>
</feature>
<evidence type="ECO:0000256" key="8">
    <source>
        <dbReference type="ARBA" id="ARBA00023242"/>
    </source>
</evidence>
<dbReference type="FunFam" id="2.40.50.140:FF:000064">
    <property type="entry name" value="Replication protein A subunit"/>
    <property type="match status" value="1"/>
</dbReference>
<keyword evidence="6 9" id="KW-0862">Zinc</keyword>
<evidence type="ECO:0000256" key="1">
    <source>
        <dbReference type="ARBA" id="ARBA00004123"/>
    </source>
</evidence>
<evidence type="ECO:0000256" key="3">
    <source>
        <dbReference type="ARBA" id="ARBA00022705"/>
    </source>
</evidence>
<dbReference type="Pfam" id="PF08646">
    <property type="entry name" value="Rep_fac-A_C"/>
    <property type="match status" value="1"/>
</dbReference>
<dbReference type="GO" id="GO:0005662">
    <property type="term" value="C:DNA replication factor A complex"/>
    <property type="evidence" value="ECO:0007669"/>
    <property type="project" value="UniProtKB-ARBA"/>
</dbReference>
<evidence type="ECO:0000259" key="13">
    <source>
        <dbReference type="Pfam" id="PF08646"/>
    </source>
</evidence>
<dbReference type="GO" id="GO:0006310">
    <property type="term" value="P:DNA recombination"/>
    <property type="evidence" value="ECO:0007669"/>
    <property type="project" value="InterPro"/>
</dbReference>
<dbReference type="CDD" id="cd04475">
    <property type="entry name" value="RPA1_DBD_B"/>
    <property type="match status" value="1"/>
</dbReference>
<dbReference type="Gene3D" id="2.40.50.140">
    <property type="entry name" value="Nucleic acid-binding proteins"/>
    <property type="match status" value="4"/>
</dbReference>
<keyword evidence="3 9" id="KW-0235">DNA replication</keyword>
<comment type="subcellular location">
    <subcellularLocation>
        <location evidence="1 9">Nucleus</location>
    </subcellularLocation>
</comment>
<dbReference type="GO" id="GO:0008270">
    <property type="term" value="F:zinc ion binding"/>
    <property type="evidence" value="ECO:0007669"/>
    <property type="project" value="UniProtKB-KW"/>
</dbReference>
<dbReference type="Pfam" id="PF01336">
    <property type="entry name" value="tRNA_anti-codon"/>
    <property type="match status" value="1"/>
</dbReference>
<dbReference type="GO" id="GO:0000781">
    <property type="term" value="C:chromosome, telomeric region"/>
    <property type="evidence" value="ECO:0007669"/>
    <property type="project" value="UniProtKB-ARBA"/>
</dbReference>
<sequence length="595" mass="66059">MDIDLSENVCRDLHTRSPDDSDFFDQTFTLQVIGIKEVPQAGKNGQKRHRVILSDSSSYVQAMMTNQLNGEADKCLTRYAIVKVKLACSYVQDKRLLVVADIEYMATADERIGNPVKLDAETPAPNKPASHATPASTSKAPAPAPARKPAGKPADGARAVTFIEGLSPYGNSWTIKARVMQKGDIKKWSNARGEGKLCNMTLMDQSGEIRATCFNAAVDKFFDMIEEGKVYYVSKARVNLAKKLYNNVNNDYELTFENNTEVEECLDDSDAPQLKYNFVNISELEGVAKDSLCDVIAVVQESGPLGEITSKQFNKTNKKRELTLVDDSKNSVRLTLWGRHAESWREDEKNPIVAFKGVKVGDFGGRSLSFMSSSIMTIDPDIEEAHRIRGWFDQEGESASIVPQSNKASGAGGGSGFNRKEFKTIAQAKALEVGDRDMFFSSRATVMHIRPERIAYDSCPTEGCNKKVEMDGDKWRCEKCNKTYDDKSARYALTLAVADVSGQAWYSGFHETGLTVFDGQDAKTLLEQKEAGDPNFTVTLHRALGKTFNFVIRAKQDSFNDTVRVKHGVLRIAKPDYVEESKVLLEQIESSWGMV</sequence>
<evidence type="ECO:0000256" key="10">
    <source>
        <dbReference type="SAM" id="MobiDB-lite"/>
    </source>
</evidence>
<accession>A0A0D7B4Q7</accession>
<dbReference type="CDD" id="cd04476">
    <property type="entry name" value="RPA1_DBD_C"/>
    <property type="match status" value="1"/>
</dbReference>
<name>A0A0D7B4Q7_9AGAR</name>
<feature type="domain" description="OB" evidence="11">
    <location>
        <begin position="173"/>
        <end position="243"/>
    </location>
</feature>
<dbReference type="PANTHER" id="PTHR47165:SF4">
    <property type="entry name" value="OS03G0429900 PROTEIN"/>
    <property type="match status" value="1"/>
</dbReference>
<dbReference type="FunFam" id="2.40.50.140:FF:000090">
    <property type="entry name" value="Replication protein A subunit"/>
    <property type="match status" value="1"/>
</dbReference>
<keyword evidence="8 9" id="KW-0539">Nucleus</keyword>
<feature type="compositionally biased region" description="Low complexity" evidence="10">
    <location>
        <begin position="127"/>
        <end position="154"/>
    </location>
</feature>
<keyword evidence="4 9" id="KW-0479">Metal-binding</keyword>
<dbReference type="Proteomes" id="UP000054007">
    <property type="component" value="Unassembled WGS sequence"/>
</dbReference>
<organism evidence="15 16">
    <name type="scientific">Cylindrobasidium torrendii FP15055 ss-10</name>
    <dbReference type="NCBI Taxonomy" id="1314674"/>
    <lineage>
        <taxon>Eukaryota</taxon>
        <taxon>Fungi</taxon>
        <taxon>Dikarya</taxon>
        <taxon>Basidiomycota</taxon>
        <taxon>Agaricomycotina</taxon>
        <taxon>Agaricomycetes</taxon>
        <taxon>Agaricomycetidae</taxon>
        <taxon>Agaricales</taxon>
        <taxon>Marasmiineae</taxon>
        <taxon>Physalacriaceae</taxon>
        <taxon>Cylindrobasidium</taxon>
    </lineage>
</organism>
<dbReference type="Pfam" id="PF16900">
    <property type="entry name" value="REPA_OB_2"/>
    <property type="match status" value="1"/>
</dbReference>
<dbReference type="AlphaFoldDB" id="A0A0D7B4Q7"/>
<evidence type="ECO:0000313" key="16">
    <source>
        <dbReference type="Proteomes" id="UP000054007"/>
    </source>
</evidence>
<evidence type="ECO:0000259" key="11">
    <source>
        <dbReference type="Pfam" id="PF01336"/>
    </source>
</evidence>
<dbReference type="PANTHER" id="PTHR47165">
    <property type="entry name" value="OS03G0429900 PROTEIN"/>
    <property type="match status" value="1"/>
</dbReference>
<evidence type="ECO:0000259" key="12">
    <source>
        <dbReference type="Pfam" id="PF04057"/>
    </source>
</evidence>